<accession>A0A3B0ZM08</accession>
<dbReference type="InterPro" id="IPR014710">
    <property type="entry name" value="RmlC-like_jellyroll"/>
</dbReference>
<reference evidence="2" key="1">
    <citation type="submission" date="2018-06" db="EMBL/GenBank/DDBJ databases">
        <authorList>
            <person name="Zhirakovskaya E."/>
        </authorList>
    </citation>
    <scope>NUCLEOTIDE SEQUENCE</scope>
</reference>
<dbReference type="Pfam" id="PF00027">
    <property type="entry name" value="cNMP_binding"/>
    <property type="match status" value="1"/>
</dbReference>
<dbReference type="CDD" id="cd00038">
    <property type="entry name" value="CAP_ED"/>
    <property type="match status" value="1"/>
</dbReference>
<evidence type="ECO:0000259" key="1">
    <source>
        <dbReference type="PROSITE" id="PS50042"/>
    </source>
</evidence>
<dbReference type="AlphaFoldDB" id="A0A3B0ZM08"/>
<protein>
    <recommendedName>
        <fullName evidence="1">Cyclic nucleotide-binding domain-containing protein</fullName>
    </recommendedName>
</protein>
<dbReference type="Gene3D" id="2.60.120.10">
    <property type="entry name" value="Jelly Rolls"/>
    <property type="match status" value="1"/>
</dbReference>
<dbReference type="InterPro" id="IPR018490">
    <property type="entry name" value="cNMP-bd_dom_sf"/>
</dbReference>
<name>A0A3B0ZM08_9ZZZZ</name>
<feature type="domain" description="Cyclic nucleotide-binding" evidence="1">
    <location>
        <begin position="15"/>
        <end position="134"/>
    </location>
</feature>
<evidence type="ECO:0000313" key="2">
    <source>
        <dbReference type="EMBL" id="VAW89223.1"/>
    </source>
</evidence>
<sequence>MGKQANIEIIGTSTLGNELSLKECEVVAHIMEVRHLNDGEFLINESGHEHTLFLLADGKLDVINSNLNSDSAVYAMAPGEVAGTRAFVERTPRRASLRSAGNTTIYTLEPTPFEELLKTRPDIVYKVMRALFRITHENLRRMNRETAQLTNYINKSNGRY</sequence>
<dbReference type="InterPro" id="IPR000595">
    <property type="entry name" value="cNMP-bd_dom"/>
</dbReference>
<dbReference type="SUPFAM" id="SSF51206">
    <property type="entry name" value="cAMP-binding domain-like"/>
    <property type="match status" value="1"/>
</dbReference>
<dbReference type="PROSITE" id="PS50042">
    <property type="entry name" value="CNMP_BINDING_3"/>
    <property type="match status" value="1"/>
</dbReference>
<proteinExistence type="predicted"/>
<dbReference type="EMBL" id="UOFQ01000126">
    <property type="protein sequence ID" value="VAW89223.1"/>
    <property type="molecule type" value="Genomic_DNA"/>
</dbReference>
<gene>
    <name evidence="2" type="ORF">MNBD_GAMMA17-475</name>
</gene>
<organism evidence="2">
    <name type="scientific">hydrothermal vent metagenome</name>
    <dbReference type="NCBI Taxonomy" id="652676"/>
    <lineage>
        <taxon>unclassified sequences</taxon>
        <taxon>metagenomes</taxon>
        <taxon>ecological metagenomes</taxon>
    </lineage>
</organism>